<keyword evidence="6" id="KW-1185">Reference proteome</keyword>
<evidence type="ECO:0000256" key="3">
    <source>
        <dbReference type="ARBA" id="ARBA00022679"/>
    </source>
</evidence>
<dbReference type="SUPFAM" id="SSF53335">
    <property type="entry name" value="S-adenosyl-L-methionine-dependent methyltransferases"/>
    <property type="match status" value="1"/>
</dbReference>
<dbReference type="Pfam" id="PF08241">
    <property type="entry name" value="Methyltransf_11"/>
    <property type="match status" value="1"/>
</dbReference>
<evidence type="ECO:0000256" key="1">
    <source>
        <dbReference type="ARBA" id="ARBA00008361"/>
    </source>
</evidence>
<keyword evidence="3" id="KW-0808">Transferase</keyword>
<dbReference type="AlphaFoldDB" id="A0A7W9GHH0"/>
<dbReference type="Gene3D" id="3.40.50.150">
    <property type="entry name" value="Vaccinia Virus protein VP39"/>
    <property type="match status" value="1"/>
</dbReference>
<keyword evidence="5" id="KW-0830">Ubiquinone</keyword>
<evidence type="ECO:0000313" key="6">
    <source>
        <dbReference type="Proteomes" id="UP000579153"/>
    </source>
</evidence>
<dbReference type="Proteomes" id="UP000579153">
    <property type="component" value="Unassembled WGS sequence"/>
</dbReference>
<proteinExistence type="inferred from homology"/>
<dbReference type="RefSeq" id="WP_185076724.1">
    <property type="nucleotide sequence ID" value="NZ_JACHMB010000001.1"/>
</dbReference>
<evidence type="ECO:0000313" key="5">
    <source>
        <dbReference type="EMBL" id="MBB5783681.1"/>
    </source>
</evidence>
<dbReference type="GO" id="GO:0008757">
    <property type="term" value="F:S-adenosylmethionine-dependent methyltransferase activity"/>
    <property type="evidence" value="ECO:0007669"/>
    <property type="project" value="InterPro"/>
</dbReference>
<organism evidence="5 6">
    <name type="scientific">Nonomuraea jabiensis</name>
    <dbReference type="NCBI Taxonomy" id="882448"/>
    <lineage>
        <taxon>Bacteria</taxon>
        <taxon>Bacillati</taxon>
        <taxon>Actinomycetota</taxon>
        <taxon>Actinomycetes</taxon>
        <taxon>Streptosporangiales</taxon>
        <taxon>Streptosporangiaceae</taxon>
        <taxon>Nonomuraea</taxon>
    </lineage>
</organism>
<keyword evidence="2 5" id="KW-0489">Methyltransferase</keyword>
<evidence type="ECO:0000256" key="2">
    <source>
        <dbReference type="ARBA" id="ARBA00022603"/>
    </source>
</evidence>
<dbReference type="PANTHER" id="PTHR44942:SF4">
    <property type="entry name" value="METHYLTRANSFERASE TYPE 11 DOMAIN-CONTAINING PROTEIN"/>
    <property type="match status" value="1"/>
</dbReference>
<dbReference type="PANTHER" id="PTHR44942">
    <property type="entry name" value="METHYLTRANSF_11 DOMAIN-CONTAINING PROTEIN"/>
    <property type="match status" value="1"/>
</dbReference>
<name>A0A7W9GHH0_9ACTN</name>
<protein>
    <submittedName>
        <fullName evidence="5">Ubiquinone/menaquinone biosynthesis C-methylase UbiE</fullName>
    </submittedName>
</protein>
<comment type="caution">
    <text evidence="5">The sequence shown here is derived from an EMBL/GenBank/DDBJ whole genome shotgun (WGS) entry which is preliminary data.</text>
</comment>
<dbReference type="InterPro" id="IPR051052">
    <property type="entry name" value="Diverse_substrate_MTase"/>
</dbReference>
<evidence type="ECO:0000259" key="4">
    <source>
        <dbReference type="Pfam" id="PF08241"/>
    </source>
</evidence>
<dbReference type="CDD" id="cd02440">
    <property type="entry name" value="AdoMet_MTases"/>
    <property type="match status" value="1"/>
</dbReference>
<gene>
    <name evidence="5" type="ORF">HD596_010437</name>
</gene>
<comment type="similarity">
    <text evidence="1">Belongs to the methyltransferase superfamily.</text>
</comment>
<sequence length="257" mass="28285">MLKRINYDDRQHLVYARGRALPPDVVAAWMAEFARHSPSRRPLTVLDLGSGTGRFSPALADAFGGPVYGVEPSARMRQVAANTAAHPSVSYLQGSAEKIPLPDHHCDLALLYLVIHHIQDLPAAAPEIARVLAPGGRLFIRNAFADRMPDPLWHRWFPRARNIEEELFPTVAEVVDAFATVDLRPVALTSMRHRLADSHADYAARLRLRASSVFDHMTEQEIADGFAAMDADLAAHPGTGPVEEDCDLLTLAVHPKT</sequence>
<accession>A0A7W9GHH0</accession>
<dbReference type="EMBL" id="JACHMB010000001">
    <property type="protein sequence ID" value="MBB5783681.1"/>
    <property type="molecule type" value="Genomic_DNA"/>
</dbReference>
<dbReference type="InterPro" id="IPR029063">
    <property type="entry name" value="SAM-dependent_MTases_sf"/>
</dbReference>
<dbReference type="InterPro" id="IPR013216">
    <property type="entry name" value="Methyltransf_11"/>
</dbReference>
<reference evidence="5 6" key="1">
    <citation type="submission" date="2020-08" db="EMBL/GenBank/DDBJ databases">
        <title>Sequencing the genomes of 1000 actinobacteria strains.</title>
        <authorList>
            <person name="Klenk H.-P."/>
        </authorList>
    </citation>
    <scope>NUCLEOTIDE SEQUENCE [LARGE SCALE GENOMIC DNA]</scope>
    <source>
        <strain evidence="5 6">DSM 45507</strain>
    </source>
</reference>
<dbReference type="GO" id="GO:0032259">
    <property type="term" value="P:methylation"/>
    <property type="evidence" value="ECO:0007669"/>
    <property type="project" value="UniProtKB-KW"/>
</dbReference>
<feature type="domain" description="Methyltransferase type 11" evidence="4">
    <location>
        <begin position="46"/>
        <end position="140"/>
    </location>
</feature>